<comment type="catalytic activity">
    <reaction evidence="5">
        <text>a 3,4-dihydroxy-5-(all-trans-polyprenyl)benzoate + S-adenosyl-L-methionine = a 4-hydroxy-3-methoxy-5-(all-trans-polyprenyl)benzoate + S-adenosyl-L-homocysteine + H(+)</text>
        <dbReference type="Rhea" id="RHEA:44452"/>
        <dbReference type="Rhea" id="RHEA-COMP:10930"/>
        <dbReference type="Rhea" id="RHEA-COMP:10931"/>
        <dbReference type="ChEBI" id="CHEBI:15378"/>
        <dbReference type="ChEBI" id="CHEBI:57856"/>
        <dbReference type="ChEBI" id="CHEBI:59789"/>
        <dbReference type="ChEBI" id="CHEBI:64694"/>
        <dbReference type="ChEBI" id="CHEBI:84443"/>
        <dbReference type="EC" id="2.1.1.114"/>
    </reaction>
</comment>
<dbReference type="Pfam" id="PF13489">
    <property type="entry name" value="Methyltransf_23"/>
    <property type="match status" value="1"/>
</dbReference>
<keyword evidence="1 5" id="KW-0489">Methyltransferase</keyword>
<evidence type="ECO:0000256" key="4">
    <source>
        <dbReference type="ARBA" id="ARBA00022691"/>
    </source>
</evidence>
<protein>
    <recommendedName>
        <fullName evidence="5">Ubiquinone biosynthesis O-methyltransferase, mitochondrial</fullName>
    </recommendedName>
    <alternativeName>
        <fullName evidence="5">3-demethylubiquinol 3-O-methyltransferase</fullName>
        <ecNumber evidence="5">2.1.1.64</ecNumber>
    </alternativeName>
    <alternativeName>
        <fullName evidence="5">3-demethylubiquinone 3-O-methyltransferase</fullName>
        <ecNumber evidence="5">2.1.1.-</ecNumber>
    </alternativeName>
    <alternativeName>
        <fullName evidence="5">Polyprenyldihydroxybenzoate methyltransferase</fullName>
        <ecNumber evidence="5">2.1.1.114</ecNumber>
    </alternativeName>
</protein>
<feature type="binding site" evidence="5">
    <location>
        <position position="159"/>
    </location>
    <ligand>
        <name>Mg(2+)</name>
        <dbReference type="ChEBI" id="CHEBI:18420"/>
    </ligand>
</feature>
<sequence length="274" mass="29718">MLTLKQVARGVSAPSLAARSGHAVRVMSTVLPDEVNKFNRVSSDWWSPSSTSGVGPLHQLNPVRVKYIRSHAVRHFGQTREDDPLPLRPFRVADVGCGGGILSEALCRIGANMVSVDPGADNIAAAKHHAAQHEVTKHIDYRCCTSAAGEQFDIVCSLEVIEHVSNPQAFVSSLAPLVKPGGMLFLSTINRTLLSGALAIGMAEYVMRMVPPGTHDWSKFIQPDELARMVKQEGLHVEDISGIVGNPILRDWRIDSNCTAINYILCATKPKPAK</sequence>
<gene>
    <name evidence="6" type="ORF">P43SY_002634</name>
</gene>
<comment type="cofactor">
    <cofactor evidence="5">
        <name>Mg(2+)</name>
        <dbReference type="ChEBI" id="CHEBI:18420"/>
    </cofactor>
</comment>
<keyword evidence="4 5" id="KW-0949">S-adenosyl-L-methionine</keyword>
<proteinExistence type="inferred from homology"/>
<name>A0AAD5LUF1_PYTIN</name>
<dbReference type="GO" id="GO:0031314">
    <property type="term" value="C:extrinsic component of mitochondrial inner membrane"/>
    <property type="evidence" value="ECO:0007669"/>
    <property type="project" value="UniProtKB-UniRule"/>
</dbReference>
<feature type="binding site" evidence="5">
    <location>
        <position position="163"/>
    </location>
    <ligand>
        <name>Mg(2+)</name>
        <dbReference type="ChEBI" id="CHEBI:18420"/>
    </ligand>
</feature>
<dbReference type="SUPFAM" id="SSF53335">
    <property type="entry name" value="S-adenosyl-L-methionine-dependent methyltransferases"/>
    <property type="match status" value="1"/>
</dbReference>
<dbReference type="GO" id="GO:0046872">
    <property type="term" value="F:metal ion binding"/>
    <property type="evidence" value="ECO:0007669"/>
    <property type="project" value="UniProtKB-KW"/>
</dbReference>
<dbReference type="InterPro" id="IPR010233">
    <property type="entry name" value="UbiG_MeTrfase"/>
</dbReference>
<dbReference type="EMBL" id="JAKCXM010000001">
    <property type="protein sequence ID" value="KAJ0410302.1"/>
    <property type="molecule type" value="Genomic_DNA"/>
</dbReference>
<keyword evidence="5" id="KW-0472">Membrane</keyword>
<dbReference type="GO" id="GO:0010420">
    <property type="term" value="F:polyprenyldihydroxybenzoate methyltransferase activity"/>
    <property type="evidence" value="ECO:0007669"/>
    <property type="project" value="UniProtKB-UniRule"/>
</dbReference>
<reference evidence="6" key="1">
    <citation type="submission" date="2021-12" db="EMBL/GenBank/DDBJ databases">
        <title>Prjna785345.</title>
        <authorList>
            <person name="Rujirawat T."/>
            <person name="Krajaejun T."/>
        </authorList>
    </citation>
    <scope>NUCLEOTIDE SEQUENCE</scope>
    <source>
        <strain evidence="6">Pi057C3</strain>
    </source>
</reference>
<dbReference type="Gene3D" id="3.40.50.150">
    <property type="entry name" value="Vaccinia Virus protein VP39"/>
    <property type="match status" value="1"/>
</dbReference>
<evidence type="ECO:0000256" key="1">
    <source>
        <dbReference type="ARBA" id="ARBA00022603"/>
    </source>
</evidence>
<dbReference type="HAMAP" id="MF_00472">
    <property type="entry name" value="UbiG"/>
    <property type="match status" value="1"/>
</dbReference>
<comment type="subunit">
    <text evidence="5">Component of a multi-subunit COQ enzyme complex.</text>
</comment>
<dbReference type="AlphaFoldDB" id="A0AAD5LUF1"/>
<feature type="binding site" evidence="5">
    <location>
        <position position="162"/>
    </location>
    <ligand>
        <name>Mg(2+)</name>
        <dbReference type="ChEBI" id="CHEBI:18420"/>
    </ligand>
</feature>
<evidence type="ECO:0000313" key="6">
    <source>
        <dbReference type="EMBL" id="KAJ0410302.1"/>
    </source>
</evidence>
<keyword evidence="5" id="KW-0479">Metal-binding</keyword>
<comment type="caution">
    <text evidence="6">The sequence shown here is derived from an EMBL/GenBank/DDBJ whole genome shotgun (WGS) entry which is preliminary data.</text>
</comment>
<dbReference type="PANTHER" id="PTHR43464:SF19">
    <property type="entry name" value="UBIQUINONE BIOSYNTHESIS O-METHYLTRANSFERASE, MITOCHONDRIAL"/>
    <property type="match status" value="1"/>
</dbReference>
<keyword evidence="7" id="KW-1185">Reference proteome</keyword>
<feature type="binding site" evidence="5">
    <location>
        <position position="117"/>
    </location>
    <ligand>
        <name>S-adenosyl-L-methionine</name>
        <dbReference type="ChEBI" id="CHEBI:59789"/>
    </ligand>
</feature>
<feature type="binding site" evidence="5">
    <location>
        <position position="64"/>
    </location>
    <ligand>
        <name>S-adenosyl-L-methionine</name>
        <dbReference type="ChEBI" id="CHEBI:59789"/>
    </ligand>
</feature>
<dbReference type="GO" id="GO:0032259">
    <property type="term" value="P:methylation"/>
    <property type="evidence" value="ECO:0007669"/>
    <property type="project" value="UniProtKB-KW"/>
</dbReference>
<comment type="function">
    <text evidence="5">O-methyltransferase required for two non-consecutive steps during ubiquinone biosynthesis. Catalyzes the 2 O-methylation of 3,4-dihydroxy-5-(all-trans-polyprenyl)benzoic acid into 4-hydroxy-3-methoxy-5-(all-trans-polyprenyl)benzoic acid. Also catalyzes the last step of ubiquinone biosynthesis by mediating methylation of 3-demethylubiquinone into ubiquinone. Also able to mediate the methylation of 3-demethylubiquinol into ubiquinol.</text>
</comment>
<organism evidence="6 7">
    <name type="scientific">Pythium insidiosum</name>
    <name type="common">Pythiosis disease agent</name>
    <dbReference type="NCBI Taxonomy" id="114742"/>
    <lineage>
        <taxon>Eukaryota</taxon>
        <taxon>Sar</taxon>
        <taxon>Stramenopiles</taxon>
        <taxon>Oomycota</taxon>
        <taxon>Peronosporomycetes</taxon>
        <taxon>Pythiales</taxon>
        <taxon>Pythiaceae</taxon>
        <taxon>Pythium</taxon>
    </lineage>
</organism>
<accession>A0AAD5LUF1</accession>
<dbReference type="EC" id="2.1.1.64" evidence="5"/>
<dbReference type="PANTHER" id="PTHR43464">
    <property type="entry name" value="METHYLTRANSFERASE"/>
    <property type="match status" value="1"/>
</dbReference>
<feature type="binding site" evidence="5">
    <location>
        <position position="158"/>
    </location>
    <ligand>
        <name>S-adenosyl-L-methionine</name>
        <dbReference type="ChEBI" id="CHEBI:59789"/>
    </ligand>
</feature>
<evidence type="ECO:0000256" key="5">
    <source>
        <dbReference type="HAMAP-Rule" id="MF_03190"/>
    </source>
</evidence>
<comment type="catalytic activity">
    <reaction evidence="5">
        <text>a 3-demethylubiquinol + S-adenosyl-L-methionine = a ubiquinol + S-adenosyl-L-homocysteine + H(+)</text>
        <dbReference type="Rhea" id="RHEA:44380"/>
        <dbReference type="Rhea" id="RHEA-COMP:9566"/>
        <dbReference type="Rhea" id="RHEA-COMP:10914"/>
        <dbReference type="ChEBI" id="CHEBI:15378"/>
        <dbReference type="ChEBI" id="CHEBI:17976"/>
        <dbReference type="ChEBI" id="CHEBI:57856"/>
        <dbReference type="ChEBI" id="CHEBI:59789"/>
        <dbReference type="ChEBI" id="CHEBI:84422"/>
        <dbReference type="EC" id="2.1.1.64"/>
    </reaction>
</comment>
<comment type="catalytic activity">
    <reaction evidence="5">
        <text>a 3-demethylubiquinone + S-adenosyl-L-methionine = a ubiquinone + S-adenosyl-L-homocysteine</text>
        <dbReference type="Rhea" id="RHEA:81215"/>
        <dbReference type="Rhea" id="RHEA-COMP:9565"/>
        <dbReference type="Rhea" id="RHEA-COMP:19654"/>
        <dbReference type="ChEBI" id="CHEBI:16389"/>
        <dbReference type="ChEBI" id="CHEBI:57856"/>
        <dbReference type="ChEBI" id="CHEBI:59789"/>
        <dbReference type="ChEBI" id="CHEBI:231825"/>
    </reaction>
</comment>
<evidence type="ECO:0000256" key="3">
    <source>
        <dbReference type="ARBA" id="ARBA00022688"/>
    </source>
</evidence>
<dbReference type="EC" id="2.1.1.114" evidence="5"/>
<keyword evidence="5" id="KW-0999">Mitochondrion inner membrane</keyword>
<dbReference type="GO" id="GO:0061542">
    <property type="term" value="F:3-demethylubiquinol 3-O-methyltransferase activity"/>
    <property type="evidence" value="ECO:0007669"/>
    <property type="project" value="UniProtKB-UniRule"/>
</dbReference>
<evidence type="ECO:0000313" key="7">
    <source>
        <dbReference type="Proteomes" id="UP001209570"/>
    </source>
</evidence>
<dbReference type="EC" id="2.1.1.-" evidence="5"/>
<keyword evidence="2 5" id="KW-0808">Transferase</keyword>
<dbReference type="Proteomes" id="UP001209570">
    <property type="component" value="Unassembled WGS sequence"/>
</dbReference>
<keyword evidence="3 5" id="KW-0831">Ubiquinone biosynthesis</keyword>
<dbReference type="InterPro" id="IPR029063">
    <property type="entry name" value="SAM-dependent_MTases_sf"/>
</dbReference>
<comment type="pathway">
    <text evidence="5">Cofactor biosynthesis; ubiquinone biosynthesis.</text>
</comment>
<feature type="binding site" evidence="5">
    <location>
        <position position="96"/>
    </location>
    <ligand>
        <name>S-adenosyl-L-methionine</name>
        <dbReference type="ChEBI" id="CHEBI:59789"/>
    </ligand>
</feature>
<evidence type="ECO:0000256" key="2">
    <source>
        <dbReference type="ARBA" id="ARBA00022679"/>
    </source>
</evidence>
<dbReference type="NCBIfam" id="TIGR01983">
    <property type="entry name" value="UbiG"/>
    <property type="match status" value="1"/>
</dbReference>
<keyword evidence="5" id="KW-0496">Mitochondrion</keyword>
<comment type="similarity">
    <text evidence="5">Belongs to the class I-like SAM-binding methyltransferase superfamily. UbiG/COQ3 family.</text>
</comment>
<dbReference type="CDD" id="cd02440">
    <property type="entry name" value="AdoMet_MTases"/>
    <property type="match status" value="1"/>
</dbReference>
<keyword evidence="5" id="KW-0460">Magnesium</keyword>
<comment type="subcellular location">
    <subcellularLocation>
        <location evidence="5">Mitochondrion inner membrane</location>
        <topology evidence="5">Peripheral membrane protein</topology>
        <orientation evidence="5">Matrix side</orientation>
    </subcellularLocation>
</comment>